<dbReference type="GO" id="GO:0051213">
    <property type="term" value="F:dioxygenase activity"/>
    <property type="evidence" value="ECO:0007669"/>
    <property type="project" value="UniProtKB-KW"/>
</dbReference>
<dbReference type="SUPFAM" id="SSF54593">
    <property type="entry name" value="Glyoxalase/Bleomycin resistance protein/Dihydroxybiphenyl dioxygenase"/>
    <property type="match status" value="1"/>
</dbReference>
<reference evidence="2 3" key="1">
    <citation type="submission" date="2016-10" db="EMBL/GenBank/DDBJ databases">
        <authorList>
            <person name="de Groot N.N."/>
        </authorList>
    </citation>
    <scope>NUCLEOTIDE SEQUENCE [LARGE SCALE GENOMIC DNA]</scope>
    <source>
        <strain evidence="2 3">DSM 21800</strain>
    </source>
</reference>
<dbReference type="EMBL" id="LT629772">
    <property type="protein sequence ID" value="SDS08451.1"/>
    <property type="molecule type" value="Genomic_DNA"/>
</dbReference>
<dbReference type="AlphaFoldDB" id="A0A1H1PB26"/>
<dbReference type="InterPro" id="IPR004360">
    <property type="entry name" value="Glyas_Fos-R_dOase_dom"/>
</dbReference>
<dbReference type="PROSITE" id="PS51819">
    <property type="entry name" value="VOC"/>
    <property type="match status" value="1"/>
</dbReference>
<accession>A0A1H1PB26</accession>
<dbReference type="InterPro" id="IPR037523">
    <property type="entry name" value="VOC_core"/>
</dbReference>
<dbReference type="PANTHER" id="PTHR36437:SF2">
    <property type="entry name" value="GLYOXALASE_BLEOMYCIN RESISTANCE PROTEIN_DIOXYGENASE"/>
    <property type="match status" value="1"/>
</dbReference>
<keyword evidence="2" id="KW-0560">Oxidoreductase</keyword>
<dbReference type="STRING" id="630515.SAMN04489812_0834"/>
<evidence type="ECO:0000259" key="1">
    <source>
        <dbReference type="PROSITE" id="PS51819"/>
    </source>
</evidence>
<evidence type="ECO:0000313" key="2">
    <source>
        <dbReference type="EMBL" id="SDS08451.1"/>
    </source>
</evidence>
<protein>
    <submittedName>
        <fullName evidence="2">Catechol 2,3-dioxygenase</fullName>
    </submittedName>
</protein>
<dbReference type="Proteomes" id="UP000199103">
    <property type="component" value="Chromosome I"/>
</dbReference>
<dbReference type="InterPro" id="IPR029068">
    <property type="entry name" value="Glyas_Bleomycin-R_OHBP_Dase"/>
</dbReference>
<sequence length="147" mass="16260">MITGISLFSVWVTDIDEALKFYTEKLGFSVNTDITLGDGYRWTTVFHPDQPDLSVNLQVPGPPLDPESAEFVRRSLAKGVMHAFVLRTTDCRQSYANLSAKGVEFVQEPSVRPYGTEAVARDNSGNFLVLVQQGEYSGEDFPHATAN</sequence>
<keyword evidence="2" id="KW-0223">Dioxygenase</keyword>
<evidence type="ECO:0000313" key="3">
    <source>
        <dbReference type="Proteomes" id="UP000199103"/>
    </source>
</evidence>
<organism evidence="2 3">
    <name type="scientific">Microlunatus soli</name>
    <dbReference type="NCBI Taxonomy" id="630515"/>
    <lineage>
        <taxon>Bacteria</taxon>
        <taxon>Bacillati</taxon>
        <taxon>Actinomycetota</taxon>
        <taxon>Actinomycetes</taxon>
        <taxon>Propionibacteriales</taxon>
        <taxon>Propionibacteriaceae</taxon>
        <taxon>Microlunatus</taxon>
    </lineage>
</organism>
<keyword evidence="3" id="KW-1185">Reference proteome</keyword>
<proteinExistence type="predicted"/>
<dbReference type="PANTHER" id="PTHR36437">
    <property type="entry name" value="GLYOXALASE/BLEOMYCIN RESISTANCE PROTEIN/DIOXYGENASE"/>
    <property type="match status" value="1"/>
</dbReference>
<dbReference type="Gene3D" id="3.10.180.10">
    <property type="entry name" value="2,3-Dihydroxybiphenyl 1,2-Dioxygenase, domain 1"/>
    <property type="match status" value="1"/>
</dbReference>
<gene>
    <name evidence="2" type="ORF">SAMN04489812_0834</name>
</gene>
<dbReference type="Pfam" id="PF00903">
    <property type="entry name" value="Glyoxalase"/>
    <property type="match status" value="1"/>
</dbReference>
<name>A0A1H1PB26_9ACTN</name>
<feature type="domain" description="VOC" evidence="1">
    <location>
        <begin position="4"/>
        <end position="133"/>
    </location>
</feature>
<dbReference type="RefSeq" id="WP_091520315.1">
    <property type="nucleotide sequence ID" value="NZ_LT629772.1"/>
</dbReference>
<dbReference type="OrthoDB" id="197463at2"/>